<dbReference type="Proteomes" id="UP001295794">
    <property type="component" value="Unassembled WGS sequence"/>
</dbReference>
<gene>
    <name evidence="1" type="ORF">MYCIT1_LOCUS33133</name>
</gene>
<organism evidence="1 2">
    <name type="scientific">Mycena citricolor</name>
    <dbReference type="NCBI Taxonomy" id="2018698"/>
    <lineage>
        <taxon>Eukaryota</taxon>
        <taxon>Fungi</taxon>
        <taxon>Dikarya</taxon>
        <taxon>Basidiomycota</taxon>
        <taxon>Agaricomycotina</taxon>
        <taxon>Agaricomycetes</taxon>
        <taxon>Agaricomycetidae</taxon>
        <taxon>Agaricales</taxon>
        <taxon>Marasmiineae</taxon>
        <taxon>Mycenaceae</taxon>
        <taxon>Mycena</taxon>
    </lineage>
</organism>
<sequence length="68" mass="7489">TPTYRGSCLNALENQRPGLSCDTAPPSNARIDMKCLARCCVVNCCIFDDHCEAQAPIWGFEFLTSGYL</sequence>
<name>A0AAD2HTE3_9AGAR</name>
<comment type="caution">
    <text evidence="1">The sequence shown here is derived from an EMBL/GenBank/DDBJ whole genome shotgun (WGS) entry which is preliminary data.</text>
</comment>
<proteinExistence type="predicted"/>
<reference evidence="1" key="1">
    <citation type="submission" date="2023-11" db="EMBL/GenBank/DDBJ databases">
        <authorList>
            <person name="De Vega J J."/>
            <person name="De Vega J J."/>
        </authorList>
    </citation>
    <scope>NUCLEOTIDE SEQUENCE</scope>
</reference>
<evidence type="ECO:0000313" key="2">
    <source>
        <dbReference type="Proteomes" id="UP001295794"/>
    </source>
</evidence>
<keyword evidence="2" id="KW-1185">Reference proteome</keyword>
<feature type="non-terminal residue" evidence="1">
    <location>
        <position position="68"/>
    </location>
</feature>
<dbReference type="EMBL" id="CAVNYO010000444">
    <property type="protein sequence ID" value="CAK5281841.1"/>
    <property type="molecule type" value="Genomic_DNA"/>
</dbReference>
<protein>
    <submittedName>
        <fullName evidence="1">Uncharacterized protein</fullName>
    </submittedName>
</protein>
<dbReference type="AlphaFoldDB" id="A0AAD2HTE3"/>
<accession>A0AAD2HTE3</accession>
<evidence type="ECO:0000313" key="1">
    <source>
        <dbReference type="EMBL" id="CAK5281841.1"/>
    </source>
</evidence>